<gene>
    <name evidence="2" type="ORF">Ate02nite_52630</name>
</gene>
<organism evidence="2 3">
    <name type="scientific">Paractinoplanes tereljensis</name>
    <dbReference type="NCBI Taxonomy" id="571912"/>
    <lineage>
        <taxon>Bacteria</taxon>
        <taxon>Bacillati</taxon>
        <taxon>Actinomycetota</taxon>
        <taxon>Actinomycetes</taxon>
        <taxon>Micromonosporales</taxon>
        <taxon>Micromonosporaceae</taxon>
        <taxon>Paractinoplanes</taxon>
    </lineage>
</organism>
<feature type="domain" description="Aminoglycoside phosphotransferase" evidence="1">
    <location>
        <begin position="72"/>
        <end position="268"/>
    </location>
</feature>
<evidence type="ECO:0000313" key="3">
    <source>
        <dbReference type="Proteomes" id="UP000623608"/>
    </source>
</evidence>
<dbReference type="AlphaFoldDB" id="A0A919TTH2"/>
<dbReference type="Gene3D" id="3.90.1200.10">
    <property type="match status" value="1"/>
</dbReference>
<accession>A0A919TTH2</accession>
<dbReference type="Pfam" id="PF01636">
    <property type="entry name" value="APH"/>
    <property type="match status" value="1"/>
</dbReference>
<evidence type="ECO:0000259" key="1">
    <source>
        <dbReference type="Pfam" id="PF01636"/>
    </source>
</evidence>
<proteinExistence type="predicted"/>
<protein>
    <recommendedName>
        <fullName evidence="1">Aminoglycoside phosphotransferase domain-containing protein</fullName>
    </recommendedName>
</protein>
<evidence type="ECO:0000313" key="2">
    <source>
        <dbReference type="EMBL" id="GIF22533.1"/>
    </source>
</evidence>
<keyword evidence="3" id="KW-1185">Reference proteome</keyword>
<reference evidence="2" key="1">
    <citation type="submission" date="2021-01" db="EMBL/GenBank/DDBJ databases">
        <title>Whole genome shotgun sequence of Actinoplanes tereljensis NBRC 105297.</title>
        <authorList>
            <person name="Komaki H."/>
            <person name="Tamura T."/>
        </authorList>
    </citation>
    <scope>NUCLEOTIDE SEQUENCE</scope>
    <source>
        <strain evidence="2">NBRC 105297</strain>
    </source>
</reference>
<comment type="caution">
    <text evidence="2">The sequence shown here is derived from an EMBL/GenBank/DDBJ whole genome shotgun (WGS) entry which is preliminary data.</text>
</comment>
<dbReference type="SUPFAM" id="SSF56112">
    <property type="entry name" value="Protein kinase-like (PK-like)"/>
    <property type="match status" value="1"/>
</dbReference>
<dbReference type="Proteomes" id="UP000623608">
    <property type="component" value="Unassembled WGS sequence"/>
</dbReference>
<dbReference type="EMBL" id="BOMY01000034">
    <property type="protein sequence ID" value="GIF22533.1"/>
    <property type="molecule type" value="Genomic_DNA"/>
</dbReference>
<sequence length="331" mass="35237">MPAVGVRGRWGVRGRHTIRFVTFTPRAAWADTPEPVRIAVAEALGSEIADHVDLHGGMSPGPAAGLRLGDGRQVFVKAVSAQVRAHNHRMIRQESGILDVLPESVPAPRRLATVEHGPWIALATTWAGGATAPTWTDASIAAVAQACRTASGHRAPTALPPVAQRIFDFDGWTRLLDLGAADDWEAAHAGPAAEVVAGWERWTTGDALVHRDIRLDNTTVDGRDGTAVLVDWAYAAAGASWIDLAQLAADVVATGHVLGPEAATDRAYRLLRTLPPEASRFVVGLAGMWCIRAATVPDTVMPSISTWRRARSAALRPLVTRLITDMDGAVV</sequence>
<name>A0A919TTH2_9ACTN</name>
<dbReference type="InterPro" id="IPR002575">
    <property type="entry name" value="Aminoglycoside_PTrfase"/>
</dbReference>
<dbReference type="InterPro" id="IPR011009">
    <property type="entry name" value="Kinase-like_dom_sf"/>
</dbReference>